<protein>
    <submittedName>
        <fullName evidence="2">Type IX secretion system membrane protein PorP/SprF</fullName>
    </submittedName>
</protein>
<keyword evidence="1" id="KW-0732">Signal</keyword>
<evidence type="ECO:0000313" key="2">
    <source>
        <dbReference type="EMBL" id="GAA4308835.1"/>
    </source>
</evidence>
<dbReference type="Proteomes" id="UP001501844">
    <property type="component" value="Unassembled WGS sequence"/>
</dbReference>
<name>A0ABP8FQQ4_9BACT</name>
<organism evidence="2 3">
    <name type="scientific">Nibribacter koreensis</name>
    <dbReference type="NCBI Taxonomy" id="1084519"/>
    <lineage>
        <taxon>Bacteria</taxon>
        <taxon>Pseudomonadati</taxon>
        <taxon>Bacteroidota</taxon>
        <taxon>Cytophagia</taxon>
        <taxon>Cytophagales</taxon>
        <taxon>Hymenobacteraceae</taxon>
        <taxon>Nibribacter</taxon>
    </lineage>
</organism>
<evidence type="ECO:0000256" key="1">
    <source>
        <dbReference type="SAM" id="SignalP"/>
    </source>
</evidence>
<feature type="chain" id="PRO_5046257938" evidence="1">
    <location>
        <begin position="24"/>
        <end position="342"/>
    </location>
</feature>
<keyword evidence="3" id="KW-1185">Reference proteome</keyword>
<proteinExistence type="predicted"/>
<evidence type="ECO:0000313" key="3">
    <source>
        <dbReference type="Proteomes" id="UP001501844"/>
    </source>
</evidence>
<reference evidence="3" key="1">
    <citation type="journal article" date="2019" name="Int. J. Syst. Evol. Microbiol.">
        <title>The Global Catalogue of Microorganisms (GCM) 10K type strain sequencing project: providing services to taxonomists for standard genome sequencing and annotation.</title>
        <authorList>
            <consortium name="The Broad Institute Genomics Platform"/>
            <consortium name="The Broad Institute Genome Sequencing Center for Infectious Disease"/>
            <person name="Wu L."/>
            <person name="Ma J."/>
        </authorList>
    </citation>
    <scope>NUCLEOTIDE SEQUENCE [LARGE SCALE GENOMIC DNA]</scope>
    <source>
        <strain evidence="3">JCM 17917</strain>
    </source>
</reference>
<gene>
    <name evidence="2" type="ORF">GCM10023183_25680</name>
</gene>
<dbReference type="RefSeq" id="WP_345166765.1">
    <property type="nucleotide sequence ID" value="NZ_BAABGX010000002.1"/>
</dbReference>
<feature type="signal peptide" evidence="1">
    <location>
        <begin position="1"/>
        <end position="23"/>
    </location>
</feature>
<dbReference type="Pfam" id="PF11751">
    <property type="entry name" value="PorP_SprF"/>
    <property type="match status" value="1"/>
</dbReference>
<dbReference type="InterPro" id="IPR019861">
    <property type="entry name" value="PorP/SprF_Bacteroidetes"/>
</dbReference>
<comment type="caution">
    <text evidence="2">The sequence shown here is derived from an EMBL/GenBank/DDBJ whole genome shotgun (WGS) entry which is preliminary data.</text>
</comment>
<accession>A0ABP8FQQ4</accession>
<dbReference type="EMBL" id="BAABGX010000002">
    <property type="protein sequence ID" value="GAA4308835.1"/>
    <property type="molecule type" value="Genomic_DNA"/>
</dbReference>
<dbReference type="NCBIfam" id="TIGR03519">
    <property type="entry name" value="T9SS_PorP_fam"/>
    <property type="match status" value="1"/>
</dbReference>
<sequence>MKTGRGIGLALLLWSLTVGTGSAQKTDYYSQYMVNNLLINPAVAGIENYIDVKSSIRKQWVGIDNSPFSVYLSANASIGHNDRNVGRNRMSRDAAYSNNRVERNNKFYGVRPHHGVGVVLQADRMGLLQSQALNLVYSYHIPLTKAINFSVGASGGFARQSFNSARAEVNDLMDPSLNGANMATLKADVSLGAWLYTRRGYLGFTGAHLLKSRDDFKSPFLSSLAISVEPVYVVTAGYRVQLQRYVAVVPSVLVRKMIDGPWMTDVNARVEYDNRVWAGASYRDRSAVSVMAGVNVNHLFSVGYAYDWTTSSLSDVNAGSHEVMLGMRLKNSSKALCPQWVW</sequence>